<protein>
    <submittedName>
        <fullName evidence="1">Uncharacterized protein</fullName>
    </submittedName>
</protein>
<evidence type="ECO:0000313" key="1">
    <source>
        <dbReference type="EMBL" id="AZV43738.1"/>
    </source>
</evidence>
<dbReference type="AlphaFoldDB" id="A0A3Q9RNP7"/>
<reference evidence="1 2" key="1">
    <citation type="submission" date="2018-01" db="EMBL/GenBank/DDBJ databases">
        <title>Bacillus asahii Genome sequencing and assembly.</title>
        <authorList>
            <person name="Jiang H."/>
            <person name="Feng Y."/>
            <person name="Zhao F."/>
            <person name="Lin X."/>
        </authorList>
    </citation>
    <scope>NUCLEOTIDE SEQUENCE [LARGE SCALE GENOMIC DNA]</scope>
    <source>
        <strain evidence="1 2">OM18</strain>
    </source>
</reference>
<evidence type="ECO:0000313" key="2">
    <source>
        <dbReference type="Proteomes" id="UP000283095"/>
    </source>
</evidence>
<dbReference type="KEGG" id="pasa:BAOM_3129"/>
<accession>A0A3Q9RNP7</accession>
<proteinExistence type="predicted"/>
<gene>
    <name evidence="1" type="ORF">BAOM_3129</name>
</gene>
<dbReference type="RefSeq" id="WP_127760854.1">
    <property type="nucleotide sequence ID" value="NZ_CP026095.1"/>
</dbReference>
<dbReference type="NCBIfam" id="TIGR01760">
    <property type="entry name" value="tape_meas_TP901"/>
    <property type="match status" value="1"/>
</dbReference>
<sequence length="59" mass="6334">MWNEISNNYATTTEKLAQGQARAGATARAMGLDFDQLNAIVGTVTAATKQSGKFHCPLY</sequence>
<dbReference type="EMBL" id="CP026095">
    <property type="protein sequence ID" value="AZV43738.1"/>
    <property type="molecule type" value="Genomic_DNA"/>
</dbReference>
<dbReference type="Proteomes" id="UP000283095">
    <property type="component" value="Chromosome"/>
</dbReference>
<name>A0A3Q9RNP7_9BACI</name>
<organism evidence="1 2">
    <name type="scientific">Peribacillus asahii</name>
    <dbReference type="NCBI Taxonomy" id="228899"/>
    <lineage>
        <taxon>Bacteria</taxon>
        <taxon>Bacillati</taxon>
        <taxon>Bacillota</taxon>
        <taxon>Bacilli</taxon>
        <taxon>Bacillales</taxon>
        <taxon>Bacillaceae</taxon>
        <taxon>Peribacillus</taxon>
    </lineage>
</organism>
<dbReference type="InterPro" id="IPR010090">
    <property type="entry name" value="Phage_tape_meas"/>
</dbReference>